<dbReference type="Gene3D" id="2.40.50.100">
    <property type="match status" value="1"/>
</dbReference>
<feature type="non-terminal residue" evidence="1">
    <location>
        <position position="62"/>
    </location>
</feature>
<dbReference type="AlphaFoldDB" id="A0A2H0KGM3"/>
<protein>
    <submittedName>
        <fullName evidence="1">Uncharacterized protein</fullName>
    </submittedName>
</protein>
<dbReference type="EMBL" id="PCVI01000012">
    <property type="protein sequence ID" value="PIQ70389.1"/>
    <property type="molecule type" value="Genomic_DNA"/>
</dbReference>
<evidence type="ECO:0000313" key="1">
    <source>
        <dbReference type="EMBL" id="PIQ70389.1"/>
    </source>
</evidence>
<reference evidence="1 2" key="1">
    <citation type="submission" date="2017-09" db="EMBL/GenBank/DDBJ databases">
        <title>Depth-based differentiation of microbial function through sediment-hosted aquifers and enrichment of novel symbionts in the deep terrestrial subsurface.</title>
        <authorList>
            <person name="Probst A.J."/>
            <person name="Ladd B."/>
            <person name="Jarett J.K."/>
            <person name="Geller-Mcgrath D.E."/>
            <person name="Sieber C.M."/>
            <person name="Emerson J.B."/>
            <person name="Anantharaman K."/>
            <person name="Thomas B.C."/>
            <person name="Malmstrom R."/>
            <person name="Stieglmeier M."/>
            <person name="Klingl A."/>
            <person name="Woyke T."/>
            <person name="Ryan C.M."/>
            <person name="Banfield J.F."/>
        </authorList>
    </citation>
    <scope>NUCLEOTIDE SEQUENCE [LARGE SCALE GENOMIC DNA]</scope>
    <source>
        <strain evidence="1">CG11_big_fil_rev_8_21_14_0_20_40_12</strain>
    </source>
</reference>
<sequence length="62" mass="6733">MTGKIFTGEIKARIIEVRFGLSGKVATVAKKAGDSVQKGNLLAALDRKILQTELDKQLADFE</sequence>
<evidence type="ECO:0000313" key="2">
    <source>
        <dbReference type="Proteomes" id="UP000231371"/>
    </source>
</evidence>
<organism evidence="1 2">
    <name type="scientific">Candidatus Shapirobacteria bacterium CG11_big_fil_rev_8_21_14_0_20_40_12</name>
    <dbReference type="NCBI Taxonomy" id="1974889"/>
    <lineage>
        <taxon>Bacteria</taxon>
        <taxon>Candidatus Shapironibacteriota</taxon>
    </lineage>
</organism>
<dbReference type="Proteomes" id="UP000231371">
    <property type="component" value="Unassembled WGS sequence"/>
</dbReference>
<comment type="caution">
    <text evidence="1">The sequence shown here is derived from an EMBL/GenBank/DDBJ whole genome shotgun (WGS) entry which is preliminary data.</text>
</comment>
<dbReference type="SUPFAM" id="SSF111369">
    <property type="entry name" value="HlyD-like secretion proteins"/>
    <property type="match status" value="1"/>
</dbReference>
<name>A0A2H0KGM3_9BACT</name>
<accession>A0A2H0KGM3</accession>
<proteinExistence type="predicted"/>
<gene>
    <name evidence="1" type="ORF">COV89_00755</name>
</gene>